<comment type="caution">
    <text evidence="2">The sequence shown here is derived from an EMBL/GenBank/DDBJ whole genome shotgun (WGS) entry which is preliminary data.</text>
</comment>
<keyword evidence="3" id="KW-1185">Reference proteome</keyword>
<proteinExistence type="predicted"/>
<feature type="compositionally biased region" description="Low complexity" evidence="1">
    <location>
        <begin position="43"/>
        <end position="55"/>
    </location>
</feature>
<dbReference type="EMBL" id="JYDI01000259">
    <property type="protein sequence ID" value="KRY47020.1"/>
    <property type="molecule type" value="Genomic_DNA"/>
</dbReference>
<evidence type="ECO:0000256" key="1">
    <source>
        <dbReference type="SAM" id="MobiDB-lite"/>
    </source>
</evidence>
<sequence>MKKGFFQFVTTRRVGPADLSPGPRQFAGRRCVLVRSRSLGLVSSSASSEHASTRTTRPHVGSVARSHLRSSPAVSLNWAGWEVLLPRLRVYLSRTCNEQRRRIAGDFAKTSKVARLPDSTIDNSHCWPQ</sequence>
<protein>
    <submittedName>
        <fullName evidence="2">Uncharacterized protein</fullName>
    </submittedName>
</protein>
<gene>
    <name evidence="2" type="ORF">T03_1460</name>
</gene>
<organism evidence="2 3">
    <name type="scientific">Trichinella britovi</name>
    <name type="common">Parasitic roundworm</name>
    <dbReference type="NCBI Taxonomy" id="45882"/>
    <lineage>
        <taxon>Eukaryota</taxon>
        <taxon>Metazoa</taxon>
        <taxon>Ecdysozoa</taxon>
        <taxon>Nematoda</taxon>
        <taxon>Enoplea</taxon>
        <taxon>Dorylaimia</taxon>
        <taxon>Trichinellida</taxon>
        <taxon>Trichinellidae</taxon>
        <taxon>Trichinella</taxon>
    </lineage>
</organism>
<dbReference type="Proteomes" id="UP000054653">
    <property type="component" value="Unassembled WGS sequence"/>
</dbReference>
<accession>A0A0V1CDL3</accession>
<feature type="region of interest" description="Disordered" evidence="1">
    <location>
        <begin position="43"/>
        <end position="64"/>
    </location>
</feature>
<reference evidence="2 3" key="1">
    <citation type="submission" date="2015-01" db="EMBL/GenBank/DDBJ databases">
        <title>Evolution of Trichinella species and genotypes.</title>
        <authorList>
            <person name="Korhonen P.K."/>
            <person name="Edoardo P."/>
            <person name="Giuseppe L.R."/>
            <person name="Gasser R.B."/>
        </authorList>
    </citation>
    <scope>NUCLEOTIDE SEQUENCE [LARGE SCALE GENOMIC DNA]</scope>
    <source>
        <strain evidence="2">ISS120</strain>
    </source>
</reference>
<dbReference type="AlphaFoldDB" id="A0A0V1CDL3"/>
<evidence type="ECO:0000313" key="3">
    <source>
        <dbReference type="Proteomes" id="UP000054653"/>
    </source>
</evidence>
<evidence type="ECO:0000313" key="2">
    <source>
        <dbReference type="EMBL" id="KRY47020.1"/>
    </source>
</evidence>
<name>A0A0V1CDL3_TRIBR</name>
<dbReference type="OrthoDB" id="5929758at2759"/>